<sequence length="195" mass="23174">MDKDNSGYIDLDSRAEKMLRKGEFLGRGHNGIVYLLPNKKIIKIFKDKKVCNKEYDILKKTENSKYFPKTYAHGPYYIVRSYVGGERLDKYIKKRGFNKEIAHNIIKLIKEFKRLEFKKLDIRCKDLYIGKQFSLRVIDPKNNYSEEVIYPRHLMKGLNKLGVLDEFLSAVNDECPEAYKLWNFRMKQYLDKGIK</sequence>
<dbReference type="Proteomes" id="UP001078443">
    <property type="component" value="Unassembled WGS sequence"/>
</dbReference>
<evidence type="ECO:0000313" key="1">
    <source>
        <dbReference type="EMBL" id="MCY6484164.1"/>
    </source>
</evidence>
<dbReference type="Gene3D" id="1.10.510.10">
    <property type="entry name" value="Transferase(Phosphotransferase) domain 1"/>
    <property type="match status" value="1"/>
</dbReference>
<dbReference type="InterPro" id="IPR011009">
    <property type="entry name" value="Kinase-like_dom_sf"/>
</dbReference>
<name>A0ABT4CYW3_9CLOT</name>
<dbReference type="RefSeq" id="WP_268040437.1">
    <property type="nucleotide sequence ID" value="NZ_JAPQER010000002.1"/>
</dbReference>
<keyword evidence="2" id="KW-1185">Reference proteome</keyword>
<evidence type="ECO:0000313" key="2">
    <source>
        <dbReference type="Proteomes" id="UP001078443"/>
    </source>
</evidence>
<dbReference type="SUPFAM" id="SSF56112">
    <property type="entry name" value="Protein kinase-like (PK-like)"/>
    <property type="match status" value="1"/>
</dbReference>
<protein>
    <submittedName>
        <fullName evidence="1">Protein kinase</fullName>
    </submittedName>
</protein>
<organism evidence="1 2">
    <name type="scientific">Clostridium aestuarii</name>
    <dbReference type="NCBI Taxonomy" id="338193"/>
    <lineage>
        <taxon>Bacteria</taxon>
        <taxon>Bacillati</taxon>
        <taxon>Bacillota</taxon>
        <taxon>Clostridia</taxon>
        <taxon>Eubacteriales</taxon>
        <taxon>Clostridiaceae</taxon>
        <taxon>Clostridium</taxon>
    </lineage>
</organism>
<keyword evidence="1" id="KW-0418">Kinase</keyword>
<keyword evidence="1" id="KW-0808">Transferase</keyword>
<reference evidence="1" key="1">
    <citation type="submission" date="2022-12" db="EMBL/GenBank/DDBJ databases">
        <authorList>
            <person name="Wang J."/>
        </authorList>
    </citation>
    <scope>NUCLEOTIDE SEQUENCE</scope>
    <source>
        <strain evidence="1">HY-45-18</strain>
    </source>
</reference>
<proteinExistence type="predicted"/>
<dbReference type="GO" id="GO:0016301">
    <property type="term" value="F:kinase activity"/>
    <property type="evidence" value="ECO:0007669"/>
    <property type="project" value="UniProtKB-KW"/>
</dbReference>
<gene>
    <name evidence="1" type="ORF">OW763_07325</name>
</gene>
<dbReference type="EMBL" id="JAPQER010000002">
    <property type="protein sequence ID" value="MCY6484164.1"/>
    <property type="molecule type" value="Genomic_DNA"/>
</dbReference>
<comment type="caution">
    <text evidence="1">The sequence shown here is derived from an EMBL/GenBank/DDBJ whole genome shotgun (WGS) entry which is preliminary data.</text>
</comment>
<accession>A0ABT4CYW3</accession>